<comment type="similarity">
    <text evidence="1">Belongs to the anhydro-N-acetylmuramic acid kinase family.</text>
</comment>
<comment type="caution">
    <text evidence="2">The sequence shown here is derived from an EMBL/GenBank/DDBJ whole genome shotgun (WGS) entry which is preliminary data.</text>
</comment>
<keyword evidence="1" id="KW-0067">ATP-binding</keyword>
<evidence type="ECO:0000256" key="1">
    <source>
        <dbReference type="HAMAP-Rule" id="MF_01270"/>
    </source>
</evidence>
<reference evidence="2" key="2">
    <citation type="submission" date="2020-09" db="EMBL/GenBank/DDBJ databases">
        <authorList>
            <person name="Sun Q."/>
            <person name="Sedlacek I."/>
        </authorList>
    </citation>
    <scope>NUCLEOTIDE SEQUENCE</scope>
    <source>
        <strain evidence="2">CCM 8711</strain>
    </source>
</reference>
<dbReference type="GO" id="GO:0005524">
    <property type="term" value="F:ATP binding"/>
    <property type="evidence" value="ECO:0007669"/>
    <property type="project" value="UniProtKB-UniRule"/>
</dbReference>
<keyword evidence="1" id="KW-0808">Transferase</keyword>
<dbReference type="InterPro" id="IPR043129">
    <property type="entry name" value="ATPase_NBD"/>
</dbReference>
<evidence type="ECO:0000313" key="3">
    <source>
        <dbReference type="Proteomes" id="UP000662074"/>
    </source>
</evidence>
<sequence>MLNANLQKLFTIAQKPERLIIGLMSGTSLDGLDIALCRFTGSGFDTRFELLEFTTVPYTDALKQDVKHVFAQKQVSLEKLCLLNASIATLHADYILQALQSWNYKPENIDLIASHGQTIYHAPQRLHGQMGYPNATLQIGDGDHIAVKTGILTLSDFRQKHVAAGGEGAPLALYGDVLLGSHPTKNRILLNIGGIANLTWLPASKQRIICTDVGPGNTLIDRVCQQYFNQPYDDGGRLASGGQVHQPLLEELLKDAFFTQPAPKTTGPELFSASYVQQAQQRSDALTISPQDLLATLSAFTAEGIIRFIKANINIQIDQLLLSGGGAKNNFIVNYLQQAFPKVEIADTGTIGINADAKEAILFALLANEAVVGEPIATGDNPAVLMGKFSFPL</sequence>
<organism evidence="2 3">
    <name type="scientific">Mucilaginibacter galii</name>
    <dbReference type="NCBI Taxonomy" id="2005073"/>
    <lineage>
        <taxon>Bacteria</taxon>
        <taxon>Pseudomonadati</taxon>
        <taxon>Bacteroidota</taxon>
        <taxon>Sphingobacteriia</taxon>
        <taxon>Sphingobacteriales</taxon>
        <taxon>Sphingobacteriaceae</taxon>
        <taxon>Mucilaginibacter</taxon>
    </lineage>
</organism>
<dbReference type="GO" id="GO:0097175">
    <property type="term" value="P:1,6-anhydro-N-acetyl-beta-muramic acid catabolic process"/>
    <property type="evidence" value="ECO:0007669"/>
    <property type="project" value="UniProtKB-UniRule"/>
</dbReference>
<keyword evidence="3" id="KW-1185">Reference proteome</keyword>
<proteinExistence type="inferred from homology"/>
<dbReference type="GO" id="GO:0016301">
    <property type="term" value="F:kinase activity"/>
    <property type="evidence" value="ECO:0007669"/>
    <property type="project" value="UniProtKB-KW"/>
</dbReference>
<dbReference type="EC" id="2.7.1.170" evidence="1"/>
<dbReference type="GO" id="GO:0006040">
    <property type="term" value="P:amino sugar metabolic process"/>
    <property type="evidence" value="ECO:0007669"/>
    <property type="project" value="InterPro"/>
</dbReference>
<dbReference type="EMBL" id="BMDO01000005">
    <property type="protein sequence ID" value="GGI51040.1"/>
    <property type="molecule type" value="Genomic_DNA"/>
</dbReference>
<feature type="binding site" evidence="1">
    <location>
        <begin position="26"/>
        <end position="33"/>
    </location>
    <ligand>
        <name>ATP</name>
        <dbReference type="ChEBI" id="CHEBI:30616"/>
    </ligand>
</feature>
<keyword evidence="1 2" id="KW-0418">Kinase</keyword>
<reference evidence="2" key="1">
    <citation type="journal article" date="2014" name="Int. J. Syst. Evol. Microbiol.">
        <title>Complete genome sequence of Corynebacterium casei LMG S-19264T (=DSM 44701T), isolated from a smear-ripened cheese.</title>
        <authorList>
            <consortium name="US DOE Joint Genome Institute (JGI-PGF)"/>
            <person name="Walter F."/>
            <person name="Albersmeier A."/>
            <person name="Kalinowski J."/>
            <person name="Ruckert C."/>
        </authorList>
    </citation>
    <scope>NUCLEOTIDE SEQUENCE</scope>
    <source>
        <strain evidence="2">CCM 8711</strain>
    </source>
</reference>
<comment type="pathway">
    <text evidence="1">Amino-sugar metabolism; 1,6-anhydro-N-acetylmuramate degradation.</text>
</comment>
<dbReference type="PANTHER" id="PTHR30605:SF0">
    <property type="entry name" value="ANHYDRO-N-ACETYLMURAMIC ACID KINASE"/>
    <property type="match status" value="1"/>
</dbReference>
<dbReference type="HAMAP" id="MF_01270">
    <property type="entry name" value="AnhMurNAc_kinase"/>
    <property type="match status" value="1"/>
</dbReference>
<comment type="function">
    <text evidence="1">Catalyzes the specific phosphorylation of 1,6-anhydro-N-acetylmuramic acid (anhMurNAc) with the simultaneous cleavage of the 1,6-anhydro ring, generating MurNAc-6-P. Is required for the utilization of anhMurNAc either imported from the medium or derived from its own cell wall murein, and thus plays a role in cell wall recycling.</text>
</comment>
<keyword evidence="1" id="KW-0547">Nucleotide-binding</keyword>
<comment type="catalytic activity">
    <reaction evidence="1">
        <text>1,6-anhydro-N-acetyl-beta-muramate + ATP + H2O = N-acetyl-D-muramate 6-phosphate + ADP + H(+)</text>
        <dbReference type="Rhea" id="RHEA:24952"/>
        <dbReference type="ChEBI" id="CHEBI:15377"/>
        <dbReference type="ChEBI" id="CHEBI:15378"/>
        <dbReference type="ChEBI" id="CHEBI:30616"/>
        <dbReference type="ChEBI" id="CHEBI:58690"/>
        <dbReference type="ChEBI" id="CHEBI:58722"/>
        <dbReference type="ChEBI" id="CHEBI:456216"/>
        <dbReference type="EC" id="2.7.1.170"/>
    </reaction>
</comment>
<dbReference type="Gene3D" id="3.30.420.40">
    <property type="match status" value="2"/>
</dbReference>
<name>A0A917J8D7_9SPHI</name>
<dbReference type="Pfam" id="PF03702">
    <property type="entry name" value="AnmK"/>
    <property type="match status" value="1"/>
</dbReference>
<protein>
    <recommendedName>
        <fullName evidence="1">Anhydro-N-acetylmuramic acid kinase</fullName>
        <ecNumber evidence="1">2.7.1.170</ecNumber>
    </recommendedName>
    <alternativeName>
        <fullName evidence="1">AnhMurNAc kinase</fullName>
    </alternativeName>
</protein>
<dbReference type="GO" id="GO:0009254">
    <property type="term" value="P:peptidoglycan turnover"/>
    <property type="evidence" value="ECO:0007669"/>
    <property type="project" value="UniProtKB-UniRule"/>
</dbReference>
<dbReference type="Proteomes" id="UP000662074">
    <property type="component" value="Unassembled WGS sequence"/>
</dbReference>
<dbReference type="GO" id="GO:0016773">
    <property type="term" value="F:phosphotransferase activity, alcohol group as acceptor"/>
    <property type="evidence" value="ECO:0007669"/>
    <property type="project" value="UniProtKB-UniRule"/>
</dbReference>
<gene>
    <name evidence="1 2" type="primary">anmK</name>
    <name evidence="2" type="ORF">GCM10011425_22520</name>
</gene>
<dbReference type="SUPFAM" id="SSF53067">
    <property type="entry name" value="Actin-like ATPase domain"/>
    <property type="match status" value="1"/>
</dbReference>
<comment type="pathway">
    <text evidence="1">Cell wall biogenesis; peptidoglycan recycling.</text>
</comment>
<dbReference type="AlphaFoldDB" id="A0A917J8D7"/>
<dbReference type="RefSeq" id="WP_308472326.1">
    <property type="nucleotide sequence ID" value="NZ_BMDO01000005.1"/>
</dbReference>
<dbReference type="PANTHER" id="PTHR30605">
    <property type="entry name" value="ANHYDRO-N-ACETYLMURAMIC ACID KINASE"/>
    <property type="match status" value="1"/>
</dbReference>
<dbReference type="NCBIfam" id="NF007148">
    <property type="entry name" value="PRK09585.3-2"/>
    <property type="match status" value="1"/>
</dbReference>
<dbReference type="CDD" id="cd24050">
    <property type="entry name" value="ASKHA_NBD_ANMK"/>
    <property type="match status" value="1"/>
</dbReference>
<dbReference type="InterPro" id="IPR005338">
    <property type="entry name" value="Anhydro_N_Ac-Mur_kinase"/>
</dbReference>
<evidence type="ECO:0000313" key="2">
    <source>
        <dbReference type="EMBL" id="GGI51040.1"/>
    </source>
</evidence>
<accession>A0A917J8D7</accession>
<keyword evidence="1" id="KW-0119">Carbohydrate metabolism</keyword>